<keyword evidence="5" id="KW-0472">Membrane</keyword>
<dbReference type="GO" id="GO:0005615">
    <property type="term" value="C:extracellular space"/>
    <property type="evidence" value="ECO:0007669"/>
    <property type="project" value="TreeGrafter"/>
</dbReference>
<evidence type="ECO:0000256" key="2">
    <source>
        <dbReference type="ARBA" id="ARBA00022900"/>
    </source>
</evidence>
<dbReference type="FunFam" id="4.10.410.10:FF:000004">
    <property type="entry name" value="Tissue factor pathway inhibitor"/>
    <property type="match status" value="1"/>
</dbReference>
<reference evidence="7" key="1">
    <citation type="submission" date="2021-05" db="EMBL/GenBank/DDBJ databases">
        <authorList>
            <person name="Alioto T."/>
            <person name="Alioto T."/>
            <person name="Gomez Garrido J."/>
        </authorList>
    </citation>
    <scope>NUCLEOTIDE SEQUENCE</scope>
</reference>
<dbReference type="InterPro" id="IPR002223">
    <property type="entry name" value="Kunitz_BPTI"/>
</dbReference>
<evidence type="ECO:0000259" key="6">
    <source>
        <dbReference type="PROSITE" id="PS50279"/>
    </source>
</evidence>
<dbReference type="PROSITE" id="PS00280">
    <property type="entry name" value="BPTI_KUNITZ_1"/>
    <property type="match status" value="1"/>
</dbReference>
<dbReference type="PANTHER" id="PTHR10083">
    <property type="entry name" value="KUNITZ-TYPE PROTEASE INHIBITOR-RELATED"/>
    <property type="match status" value="1"/>
</dbReference>
<keyword evidence="5" id="KW-1133">Transmembrane helix</keyword>
<protein>
    <submittedName>
        <fullName evidence="7">Amyloid beta A4 protein</fullName>
    </submittedName>
</protein>
<feature type="domain" description="BPTI/Kunitz inhibitor" evidence="6">
    <location>
        <begin position="71"/>
        <end position="121"/>
    </location>
</feature>
<keyword evidence="2" id="KW-0722">Serine protease inhibitor</keyword>
<dbReference type="EMBL" id="HBUF01350950">
    <property type="protein sequence ID" value="CAG6713759.1"/>
    <property type="molecule type" value="Transcribed_RNA"/>
</dbReference>
<accession>A0A8D9BBM0</accession>
<dbReference type="EMBL" id="HBUF01350951">
    <property type="protein sequence ID" value="CAG6713760.1"/>
    <property type="molecule type" value="Transcribed_RNA"/>
</dbReference>
<evidence type="ECO:0000256" key="3">
    <source>
        <dbReference type="ARBA" id="ARBA00023157"/>
    </source>
</evidence>
<evidence type="ECO:0000256" key="4">
    <source>
        <dbReference type="SAM" id="MobiDB-lite"/>
    </source>
</evidence>
<dbReference type="SUPFAM" id="SSF57362">
    <property type="entry name" value="BPTI-like"/>
    <property type="match status" value="1"/>
</dbReference>
<dbReference type="AlphaFoldDB" id="A0A8D9BBM0"/>
<keyword evidence="1" id="KW-0646">Protease inhibitor</keyword>
<name>A0A8D9BBM0_9HEMI</name>
<dbReference type="InterPro" id="IPR020901">
    <property type="entry name" value="Prtase_inh_Kunz-CS"/>
</dbReference>
<dbReference type="EMBL" id="HBUF01616404">
    <property type="protein sequence ID" value="CAG6779977.1"/>
    <property type="molecule type" value="Transcribed_RNA"/>
</dbReference>
<dbReference type="Gene3D" id="4.10.410.10">
    <property type="entry name" value="Pancreatic trypsin inhibitor Kunitz domain"/>
    <property type="match status" value="1"/>
</dbReference>
<sequence>MTVLNHQPDSLKKESPVPPEAAGIRPPTPPPDHCAVTKVEAFVMTLIIVSLLLYTFHIILTSYSLQVPEFCWLKEDIGFCRAYFESWHFDSSTGTCKTFMYGGCGGNENNFETEELCLKTCRKEAYYKIGPALKIKE</sequence>
<dbReference type="SMART" id="SM00131">
    <property type="entry name" value="KU"/>
    <property type="match status" value="1"/>
</dbReference>
<dbReference type="CDD" id="cd00109">
    <property type="entry name" value="Kunitz-type"/>
    <property type="match status" value="1"/>
</dbReference>
<dbReference type="Pfam" id="PF00014">
    <property type="entry name" value="Kunitz_BPTI"/>
    <property type="match status" value="1"/>
</dbReference>
<dbReference type="EMBL" id="HBUF01224354">
    <property type="protein sequence ID" value="CAG6670837.1"/>
    <property type="molecule type" value="Transcribed_RNA"/>
</dbReference>
<keyword evidence="5" id="KW-0812">Transmembrane</keyword>
<keyword evidence="3" id="KW-1015">Disulfide bond</keyword>
<feature type="transmembrane region" description="Helical" evidence="5">
    <location>
        <begin position="41"/>
        <end position="60"/>
    </location>
</feature>
<evidence type="ECO:0000256" key="5">
    <source>
        <dbReference type="SAM" id="Phobius"/>
    </source>
</evidence>
<dbReference type="PROSITE" id="PS50279">
    <property type="entry name" value="BPTI_KUNITZ_2"/>
    <property type="match status" value="1"/>
</dbReference>
<evidence type="ECO:0000256" key="1">
    <source>
        <dbReference type="ARBA" id="ARBA00022690"/>
    </source>
</evidence>
<dbReference type="InterPro" id="IPR036880">
    <property type="entry name" value="Kunitz_BPTI_sf"/>
</dbReference>
<dbReference type="PANTHER" id="PTHR10083:SF328">
    <property type="entry name" value="TISSUE FACTOR PATHWAY INHIBITOR"/>
    <property type="match status" value="1"/>
</dbReference>
<dbReference type="InterPro" id="IPR050098">
    <property type="entry name" value="TFPI/VKTCI-like"/>
</dbReference>
<proteinExistence type="predicted"/>
<feature type="region of interest" description="Disordered" evidence="4">
    <location>
        <begin position="1"/>
        <end position="31"/>
    </location>
</feature>
<dbReference type="PRINTS" id="PR00759">
    <property type="entry name" value="BASICPTASE"/>
</dbReference>
<dbReference type="GO" id="GO:0004867">
    <property type="term" value="F:serine-type endopeptidase inhibitor activity"/>
    <property type="evidence" value="ECO:0007669"/>
    <property type="project" value="UniProtKB-KW"/>
</dbReference>
<organism evidence="7">
    <name type="scientific">Cacopsylla melanoneura</name>
    <dbReference type="NCBI Taxonomy" id="428564"/>
    <lineage>
        <taxon>Eukaryota</taxon>
        <taxon>Metazoa</taxon>
        <taxon>Ecdysozoa</taxon>
        <taxon>Arthropoda</taxon>
        <taxon>Hexapoda</taxon>
        <taxon>Insecta</taxon>
        <taxon>Pterygota</taxon>
        <taxon>Neoptera</taxon>
        <taxon>Paraneoptera</taxon>
        <taxon>Hemiptera</taxon>
        <taxon>Sternorrhyncha</taxon>
        <taxon>Psylloidea</taxon>
        <taxon>Psyllidae</taxon>
        <taxon>Psyllinae</taxon>
        <taxon>Cacopsylla</taxon>
    </lineage>
</organism>
<evidence type="ECO:0000313" key="7">
    <source>
        <dbReference type="EMBL" id="CAG6779977.1"/>
    </source>
</evidence>